<dbReference type="GO" id="GO:0006259">
    <property type="term" value="P:DNA metabolic process"/>
    <property type="evidence" value="ECO:0007669"/>
    <property type="project" value="UniProtKB-ARBA"/>
</dbReference>
<keyword evidence="3 5" id="KW-0269">Exonuclease</keyword>
<dbReference type="RefSeq" id="WP_194450670.1">
    <property type="nucleotide sequence ID" value="NZ_CP063849.1"/>
</dbReference>
<dbReference type="Proteomes" id="UP000593892">
    <property type="component" value="Chromosome"/>
</dbReference>
<dbReference type="GO" id="GO:0003676">
    <property type="term" value="F:nucleic acid binding"/>
    <property type="evidence" value="ECO:0007669"/>
    <property type="project" value="InterPro"/>
</dbReference>
<dbReference type="SUPFAM" id="SSF53098">
    <property type="entry name" value="Ribonuclease H-like"/>
    <property type="match status" value="1"/>
</dbReference>
<evidence type="ECO:0000256" key="1">
    <source>
        <dbReference type="ARBA" id="ARBA00022722"/>
    </source>
</evidence>
<dbReference type="InterPro" id="IPR036397">
    <property type="entry name" value="RNaseH_sf"/>
</dbReference>
<evidence type="ECO:0000313" key="6">
    <source>
        <dbReference type="Proteomes" id="UP000593892"/>
    </source>
</evidence>
<gene>
    <name evidence="5" type="ORF">IRI77_03350</name>
</gene>
<proteinExistence type="predicted"/>
<sequence>MSWPPETPNEQVRFVVLDSETTGLDPRKDRIVTIGAIAIVNNEILLEDSFEAMVKVAYNSSAVTVHGVTREQSLAGLDEREALEKFLTYLGDGVIVGHHISHDVETFNAGYERHFGFRLQNSSLDTMDLTLHLERDGAFAGRDPIQQFSLDALCTLFGIIPHDRHTAAGDAFMTALVFQRLLRLAAKHGRTSLARLTEPFVP</sequence>
<keyword evidence="6" id="KW-1185">Reference proteome</keyword>
<dbReference type="PANTHER" id="PTHR30231">
    <property type="entry name" value="DNA POLYMERASE III SUBUNIT EPSILON"/>
    <property type="match status" value="1"/>
</dbReference>
<evidence type="ECO:0000256" key="3">
    <source>
        <dbReference type="ARBA" id="ARBA00022839"/>
    </source>
</evidence>
<organism evidence="5 6">
    <name type="scientific">Paludibaculum fermentans</name>
    <dbReference type="NCBI Taxonomy" id="1473598"/>
    <lineage>
        <taxon>Bacteria</taxon>
        <taxon>Pseudomonadati</taxon>
        <taxon>Acidobacteriota</taxon>
        <taxon>Terriglobia</taxon>
        <taxon>Bryobacterales</taxon>
        <taxon>Bryobacteraceae</taxon>
        <taxon>Paludibaculum</taxon>
    </lineage>
</organism>
<dbReference type="PANTHER" id="PTHR30231:SF4">
    <property type="entry name" value="PROTEIN NEN2"/>
    <property type="match status" value="1"/>
</dbReference>
<dbReference type="KEGG" id="pfer:IRI77_03350"/>
<keyword evidence="1" id="KW-0540">Nuclease</keyword>
<evidence type="ECO:0000256" key="2">
    <source>
        <dbReference type="ARBA" id="ARBA00022801"/>
    </source>
</evidence>
<name>A0A7S7NSM1_PALFE</name>
<dbReference type="InterPro" id="IPR012337">
    <property type="entry name" value="RNaseH-like_sf"/>
</dbReference>
<dbReference type="SMART" id="SM00479">
    <property type="entry name" value="EXOIII"/>
    <property type="match status" value="1"/>
</dbReference>
<keyword evidence="2" id="KW-0378">Hydrolase</keyword>
<dbReference type="CDD" id="cd06127">
    <property type="entry name" value="DEDDh"/>
    <property type="match status" value="1"/>
</dbReference>
<accession>A0A7S7NSM1</accession>
<dbReference type="EMBL" id="CP063849">
    <property type="protein sequence ID" value="QOY89008.1"/>
    <property type="molecule type" value="Genomic_DNA"/>
</dbReference>
<dbReference type="GO" id="GO:0008408">
    <property type="term" value="F:3'-5' exonuclease activity"/>
    <property type="evidence" value="ECO:0007669"/>
    <property type="project" value="TreeGrafter"/>
</dbReference>
<protein>
    <submittedName>
        <fullName evidence="5">3'-5' exonuclease</fullName>
    </submittedName>
</protein>
<evidence type="ECO:0000259" key="4">
    <source>
        <dbReference type="SMART" id="SM00479"/>
    </source>
</evidence>
<dbReference type="GO" id="GO:0005829">
    <property type="term" value="C:cytosol"/>
    <property type="evidence" value="ECO:0007669"/>
    <property type="project" value="TreeGrafter"/>
</dbReference>
<dbReference type="Gene3D" id="3.30.420.10">
    <property type="entry name" value="Ribonuclease H-like superfamily/Ribonuclease H"/>
    <property type="match status" value="1"/>
</dbReference>
<feature type="domain" description="Exonuclease" evidence="4">
    <location>
        <begin position="13"/>
        <end position="187"/>
    </location>
</feature>
<dbReference type="Pfam" id="PF00929">
    <property type="entry name" value="RNase_T"/>
    <property type="match status" value="1"/>
</dbReference>
<dbReference type="AlphaFoldDB" id="A0A7S7NSM1"/>
<reference evidence="5 6" key="1">
    <citation type="submission" date="2020-10" db="EMBL/GenBank/DDBJ databases">
        <title>Complete genome sequence of Paludibaculum fermentans P105T, a facultatively anaerobic acidobacterium capable of dissimilatory Fe(III) reduction.</title>
        <authorList>
            <person name="Dedysh S.N."/>
            <person name="Beletsky A.V."/>
            <person name="Kulichevskaya I.S."/>
            <person name="Mardanov A.V."/>
            <person name="Ravin N.V."/>
        </authorList>
    </citation>
    <scope>NUCLEOTIDE SEQUENCE [LARGE SCALE GENOMIC DNA]</scope>
    <source>
        <strain evidence="5 6">P105</strain>
    </source>
</reference>
<dbReference type="InterPro" id="IPR013520">
    <property type="entry name" value="Ribonucl_H"/>
</dbReference>
<evidence type="ECO:0000313" key="5">
    <source>
        <dbReference type="EMBL" id="QOY89008.1"/>
    </source>
</evidence>